<dbReference type="Gene3D" id="1.10.10.10">
    <property type="entry name" value="Winged helix-like DNA-binding domain superfamily/Winged helix DNA-binding domain"/>
    <property type="match status" value="1"/>
</dbReference>
<proteinExistence type="inferred from homology"/>
<dbReference type="GO" id="GO:0003677">
    <property type="term" value="F:DNA binding"/>
    <property type="evidence" value="ECO:0007669"/>
    <property type="project" value="UniProtKB-KW"/>
</dbReference>
<dbReference type="Proteomes" id="UP000199034">
    <property type="component" value="Unassembled WGS sequence"/>
</dbReference>
<protein>
    <submittedName>
        <fullName evidence="5">DNA-binding transcriptional regulator, LysR family</fullName>
    </submittedName>
</protein>
<gene>
    <name evidence="5" type="ORF">SAMN05421872_104114</name>
</gene>
<sequence>MDPRRVLLFRTVARSGSLSSAARELGTTQSAVSQQLSMLEREVGSALLLRTSRGTRLTEAGTILLGRANSVANELHLAGEELSALTDLRAGRVRLAAFPSAAATLVPHAVQELRALHAGVVVTLVESEPPEAWAAVQTGDVDVAVVFGYDGQPQEDGRLAHVPLGAEPTYLVAGPDAGLPRQVTARWLAGQGWVAGCERCRQHLVGCCREAGFEPELLHESDDYVVVQNLVARGLGVTVLPQLALAAFRHPDVEVRRSAFFGGRTIGLVHRPGAEEVPAIRALMERLQASAAEVLRGRPARVGA</sequence>
<dbReference type="PANTHER" id="PTHR30346:SF29">
    <property type="entry name" value="LYSR SUBSTRATE-BINDING"/>
    <property type="match status" value="1"/>
</dbReference>
<name>A0A1G6PSX8_9ACTN</name>
<keyword evidence="3 5" id="KW-0238">DNA-binding</keyword>
<dbReference type="InterPro" id="IPR000847">
    <property type="entry name" value="LysR_HTH_N"/>
</dbReference>
<evidence type="ECO:0000256" key="3">
    <source>
        <dbReference type="ARBA" id="ARBA00023125"/>
    </source>
</evidence>
<evidence type="ECO:0000313" key="6">
    <source>
        <dbReference type="Proteomes" id="UP000199034"/>
    </source>
</evidence>
<dbReference type="SUPFAM" id="SSF53850">
    <property type="entry name" value="Periplasmic binding protein-like II"/>
    <property type="match status" value="1"/>
</dbReference>
<comment type="similarity">
    <text evidence="1">Belongs to the LysR transcriptional regulatory family.</text>
</comment>
<evidence type="ECO:0000256" key="4">
    <source>
        <dbReference type="ARBA" id="ARBA00023163"/>
    </source>
</evidence>
<dbReference type="OrthoDB" id="3673085at2"/>
<dbReference type="InterPro" id="IPR036390">
    <property type="entry name" value="WH_DNA-bd_sf"/>
</dbReference>
<dbReference type="STRING" id="1045774.SAMN05421872_104114"/>
<reference evidence="5 6" key="1">
    <citation type="submission" date="2016-10" db="EMBL/GenBank/DDBJ databases">
        <authorList>
            <person name="de Groot N.N."/>
        </authorList>
    </citation>
    <scope>NUCLEOTIDE SEQUENCE [LARGE SCALE GENOMIC DNA]</scope>
    <source>
        <strain evidence="5 6">CGMCC 4.6858</strain>
    </source>
</reference>
<accession>A0A1G6PSX8</accession>
<dbReference type="InterPro" id="IPR005119">
    <property type="entry name" value="LysR_subst-bd"/>
</dbReference>
<keyword evidence="2" id="KW-0805">Transcription regulation</keyword>
<keyword evidence="6" id="KW-1185">Reference proteome</keyword>
<dbReference type="PRINTS" id="PR00039">
    <property type="entry name" value="HTHLYSR"/>
</dbReference>
<dbReference type="SUPFAM" id="SSF46785">
    <property type="entry name" value="Winged helix' DNA-binding domain"/>
    <property type="match status" value="1"/>
</dbReference>
<dbReference type="RefSeq" id="WP_090853840.1">
    <property type="nucleotide sequence ID" value="NZ_FMZM01000004.1"/>
</dbReference>
<dbReference type="PANTHER" id="PTHR30346">
    <property type="entry name" value="TRANSCRIPTIONAL DUAL REGULATOR HCAR-RELATED"/>
    <property type="match status" value="1"/>
</dbReference>
<dbReference type="EMBL" id="FMZM01000004">
    <property type="protein sequence ID" value="SDC82475.1"/>
    <property type="molecule type" value="Genomic_DNA"/>
</dbReference>
<evidence type="ECO:0000313" key="5">
    <source>
        <dbReference type="EMBL" id="SDC82475.1"/>
    </source>
</evidence>
<dbReference type="InterPro" id="IPR036388">
    <property type="entry name" value="WH-like_DNA-bd_sf"/>
</dbReference>
<dbReference type="PROSITE" id="PS50931">
    <property type="entry name" value="HTH_LYSR"/>
    <property type="match status" value="1"/>
</dbReference>
<dbReference type="GO" id="GO:0003700">
    <property type="term" value="F:DNA-binding transcription factor activity"/>
    <property type="evidence" value="ECO:0007669"/>
    <property type="project" value="InterPro"/>
</dbReference>
<organism evidence="5 6">
    <name type="scientific">Nocardioides lianchengensis</name>
    <dbReference type="NCBI Taxonomy" id="1045774"/>
    <lineage>
        <taxon>Bacteria</taxon>
        <taxon>Bacillati</taxon>
        <taxon>Actinomycetota</taxon>
        <taxon>Actinomycetes</taxon>
        <taxon>Propionibacteriales</taxon>
        <taxon>Nocardioidaceae</taxon>
        <taxon>Nocardioides</taxon>
    </lineage>
</organism>
<dbReference type="AlphaFoldDB" id="A0A1G6PSX8"/>
<keyword evidence="4" id="KW-0804">Transcription</keyword>
<evidence type="ECO:0000256" key="1">
    <source>
        <dbReference type="ARBA" id="ARBA00009437"/>
    </source>
</evidence>
<dbReference type="Pfam" id="PF00126">
    <property type="entry name" value="HTH_1"/>
    <property type="match status" value="1"/>
</dbReference>
<evidence type="ECO:0000256" key="2">
    <source>
        <dbReference type="ARBA" id="ARBA00023015"/>
    </source>
</evidence>
<dbReference type="GO" id="GO:0032993">
    <property type="term" value="C:protein-DNA complex"/>
    <property type="evidence" value="ECO:0007669"/>
    <property type="project" value="TreeGrafter"/>
</dbReference>
<dbReference type="Gene3D" id="3.40.190.10">
    <property type="entry name" value="Periplasmic binding protein-like II"/>
    <property type="match status" value="2"/>
</dbReference>
<dbReference type="CDD" id="cd08423">
    <property type="entry name" value="PBP2_LTTR_like_6"/>
    <property type="match status" value="1"/>
</dbReference>
<dbReference type="Pfam" id="PF03466">
    <property type="entry name" value="LysR_substrate"/>
    <property type="match status" value="1"/>
</dbReference>